<dbReference type="KEGG" id="gfl:GRFL_1461"/>
<dbReference type="Proteomes" id="UP000186230">
    <property type="component" value="Chromosome"/>
</dbReference>
<dbReference type="STRING" id="1229726.GRFL_1461"/>
<organism evidence="1 2">
    <name type="scientific">Christiangramia flava JLT2011</name>
    <dbReference type="NCBI Taxonomy" id="1229726"/>
    <lineage>
        <taxon>Bacteria</taxon>
        <taxon>Pseudomonadati</taxon>
        <taxon>Bacteroidota</taxon>
        <taxon>Flavobacteriia</taxon>
        <taxon>Flavobacteriales</taxon>
        <taxon>Flavobacteriaceae</taxon>
        <taxon>Christiangramia</taxon>
    </lineage>
</organism>
<proteinExistence type="predicted"/>
<evidence type="ECO:0000313" key="1">
    <source>
        <dbReference type="EMBL" id="APU68185.1"/>
    </source>
</evidence>
<protein>
    <submittedName>
        <fullName evidence="1">Uncharacterized protein</fullName>
    </submittedName>
</protein>
<accession>A0A1L7I4Z9</accession>
<evidence type="ECO:0000313" key="2">
    <source>
        <dbReference type="Proteomes" id="UP000186230"/>
    </source>
</evidence>
<dbReference type="Pfam" id="PF12412">
    <property type="entry name" value="DUF3667"/>
    <property type="match status" value="1"/>
</dbReference>
<sequence>MENSMEKSEDLQPQPVYPRLTIEEIKTEVLSHLYLEKGLLSTFISMLKRPSKTVEIYLHGNRRKIQNPFRYLIIGVAFSTFIMLANPSFRNYISNIQQSSKGNYDQLDAATGLSFYEKFTQAQEIYMSYQNLVLTLAIPLIALVTFLFFRKKAYNFAEHMAINCLVFGTIYWLSGLFSLVTFFMDYSFIIYLSWFLTFAIGTYLYWKVFSINIFKSMLSILSAYLAAMVVGIFFQIAVFLVLLIL</sequence>
<name>A0A1L7I4Z9_9FLAO</name>
<dbReference type="OrthoDB" id="7446256at2"/>
<keyword evidence="2" id="KW-1185">Reference proteome</keyword>
<dbReference type="RefSeq" id="WP_083643986.1">
    <property type="nucleotide sequence ID" value="NZ_AMRU01000001.1"/>
</dbReference>
<reference evidence="1 2" key="1">
    <citation type="submission" date="2016-07" db="EMBL/GenBank/DDBJ databases">
        <title>Multi-omics approach to identify versatile polysaccharide utilization systems of a marine flavobacterium Gramella flava.</title>
        <authorList>
            <person name="Tang K."/>
        </authorList>
    </citation>
    <scope>NUCLEOTIDE SEQUENCE [LARGE SCALE GENOMIC DNA]</scope>
    <source>
        <strain evidence="1 2">JLT2011</strain>
    </source>
</reference>
<dbReference type="EMBL" id="CP016359">
    <property type="protein sequence ID" value="APU68185.1"/>
    <property type="molecule type" value="Genomic_DNA"/>
</dbReference>
<gene>
    <name evidence="1" type="ORF">GRFL_1461</name>
</gene>
<dbReference type="AlphaFoldDB" id="A0A1L7I4Z9"/>
<dbReference type="InterPro" id="IPR022134">
    <property type="entry name" value="DUF3667"/>
</dbReference>